<name>A0ABT0PFX6_9GAMM</name>
<sequence>MPANTNHRADTLFSRSVPALLVFTLTNGHLMISRVNRTDNRTLVTLNKWYPQFLDALALLQKGNLDYVAGRGVVALHRDWEEPWQEHQPRFCRSMNEMTRLAREQKISRLFWHSLATEEAEKSQPESQPERSTRLTVAKGWSELWLTR</sequence>
<organism evidence="1 2">
    <name type="scientific">Parendozoicomonas callyspongiae</name>
    <dbReference type="NCBI Taxonomy" id="2942213"/>
    <lineage>
        <taxon>Bacteria</taxon>
        <taxon>Pseudomonadati</taxon>
        <taxon>Pseudomonadota</taxon>
        <taxon>Gammaproteobacteria</taxon>
        <taxon>Oceanospirillales</taxon>
        <taxon>Endozoicomonadaceae</taxon>
        <taxon>Parendozoicomonas</taxon>
    </lineage>
</organism>
<dbReference type="EMBL" id="JAMFLX010000011">
    <property type="protein sequence ID" value="MCL6270274.1"/>
    <property type="molecule type" value="Genomic_DNA"/>
</dbReference>
<dbReference type="RefSeq" id="WP_249699451.1">
    <property type="nucleotide sequence ID" value="NZ_JAMFLX010000011.1"/>
</dbReference>
<evidence type="ECO:0000313" key="2">
    <source>
        <dbReference type="Proteomes" id="UP001203338"/>
    </source>
</evidence>
<keyword evidence="2" id="KW-1185">Reference proteome</keyword>
<protein>
    <submittedName>
        <fullName evidence="1">Uncharacterized protein</fullName>
    </submittedName>
</protein>
<accession>A0ABT0PFX6</accession>
<comment type="caution">
    <text evidence="1">The sequence shown here is derived from an EMBL/GenBank/DDBJ whole genome shotgun (WGS) entry which is preliminary data.</text>
</comment>
<gene>
    <name evidence="1" type="ORF">M3P05_10105</name>
</gene>
<evidence type="ECO:0000313" key="1">
    <source>
        <dbReference type="EMBL" id="MCL6270274.1"/>
    </source>
</evidence>
<dbReference type="Proteomes" id="UP001203338">
    <property type="component" value="Unassembled WGS sequence"/>
</dbReference>
<reference evidence="1 2" key="1">
    <citation type="submission" date="2022-05" db="EMBL/GenBank/DDBJ databases">
        <authorList>
            <person name="Park J.-S."/>
        </authorList>
    </citation>
    <scope>NUCLEOTIDE SEQUENCE [LARGE SCALE GENOMIC DNA]</scope>
    <source>
        <strain evidence="1 2">2012CJ34-2</strain>
    </source>
</reference>
<proteinExistence type="predicted"/>